<name>A0A0C9QNV8_9HYME</name>
<feature type="region of interest" description="Disordered" evidence="1">
    <location>
        <begin position="230"/>
        <end position="263"/>
    </location>
</feature>
<dbReference type="AlphaFoldDB" id="A0A0C9QNV8"/>
<evidence type="ECO:0000313" key="2">
    <source>
        <dbReference type="EMBL" id="JAG72074.1"/>
    </source>
</evidence>
<protein>
    <submittedName>
        <fullName evidence="2">Uncharacterized protein</fullName>
    </submittedName>
</protein>
<proteinExistence type="predicted"/>
<reference evidence="2" key="1">
    <citation type="submission" date="2015-01" db="EMBL/GenBank/DDBJ databases">
        <title>Transcriptome Assembly of Fopius arisanus.</title>
        <authorList>
            <person name="Geib S."/>
        </authorList>
    </citation>
    <scope>NUCLEOTIDE SEQUENCE</scope>
</reference>
<organism evidence="2">
    <name type="scientific">Fopius arisanus</name>
    <dbReference type="NCBI Taxonomy" id="64838"/>
    <lineage>
        <taxon>Eukaryota</taxon>
        <taxon>Metazoa</taxon>
        <taxon>Ecdysozoa</taxon>
        <taxon>Arthropoda</taxon>
        <taxon>Hexapoda</taxon>
        <taxon>Insecta</taxon>
        <taxon>Pterygota</taxon>
        <taxon>Neoptera</taxon>
        <taxon>Endopterygota</taxon>
        <taxon>Hymenoptera</taxon>
        <taxon>Apocrita</taxon>
        <taxon>Ichneumonoidea</taxon>
        <taxon>Braconidae</taxon>
        <taxon>Opiinae</taxon>
        <taxon>Fopius</taxon>
    </lineage>
</organism>
<accession>A0A0C9QNV8</accession>
<evidence type="ECO:0000256" key="1">
    <source>
        <dbReference type="SAM" id="MobiDB-lite"/>
    </source>
</evidence>
<dbReference type="EMBL" id="GBYB01002307">
    <property type="protein sequence ID" value="JAG72074.1"/>
    <property type="molecule type" value="Transcribed_RNA"/>
</dbReference>
<sequence>MGDIVGYIHSMEGLIPVKTFQKWVYKIIVSNITGMKVRVTFWRDLAVDYSKKLQMCQIVEITGCTGGEVKFQFDPELKGVIAPMELHVQALSTVKILGHFDIATASPGQQLTWEPVSIADCLSFKDKPITVSGYLKTEFIVFKTTSGIPLAHGNLADGSYPLCIQIDGYKPVTPLEKGSFVIFNGKIEKSKPGSFFLRVDGMKNVVVDNYRPKLSLKQLKSAIYPPKKLGPEVEEVSSQKRYQEDEEKENSYDNEGGKKMKTD</sequence>
<feature type="compositionally biased region" description="Basic and acidic residues" evidence="1">
    <location>
        <begin position="237"/>
        <end position="263"/>
    </location>
</feature>
<gene>
    <name evidence="2" type="ORF">g.16578</name>
</gene>